<dbReference type="AlphaFoldDB" id="A0A6A3C556"/>
<evidence type="ECO:0000256" key="1">
    <source>
        <dbReference type="SAM" id="MobiDB-lite"/>
    </source>
</evidence>
<evidence type="ECO:0000313" key="3">
    <source>
        <dbReference type="Proteomes" id="UP000436088"/>
    </source>
</evidence>
<feature type="region of interest" description="Disordered" evidence="1">
    <location>
        <begin position="366"/>
        <end position="389"/>
    </location>
</feature>
<accession>A0A6A3C556</accession>
<name>A0A6A3C556_HIBSY</name>
<protein>
    <submittedName>
        <fullName evidence="2">Hcf106 protein</fullName>
    </submittedName>
</protein>
<dbReference type="Proteomes" id="UP000436088">
    <property type="component" value="Unassembled WGS sequence"/>
</dbReference>
<feature type="region of interest" description="Disordered" evidence="1">
    <location>
        <begin position="184"/>
        <end position="205"/>
    </location>
</feature>
<organism evidence="2 3">
    <name type="scientific">Hibiscus syriacus</name>
    <name type="common">Rose of Sharon</name>
    <dbReference type="NCBI Taxonomy" id="106335"/>
    <lineage>
        <taxon>Eukaryota</taxon>
        <taxon>Viridiplantae</taxon>
        <taxon>Streptophyta</taxon>
        <taxon>Embryophyta</taxon>
        <taxon>Tracheophyta</taxon>
        <taxon>Spermatophyta</taxon>
        <taxon>Magnoliopsida</taxon>
        <taxon>eudicotyledons</taxon>
        <taxon>Gunneridae</taxon>
        <taxon>Pentapetalae</taxon>
        <taxon>rosids</taxon>
        <taxon>malvids</taxon>
        <taxon>Malvales</taxon>
        <taxon>Malvaceae</taxon>
        <taxon>Malvoideae</taxon>
        <taxon>Hibiscus</taxon>
    </lineage>
</organism>
<dbReference type="InterPro" id="IPR040420">
    <property type="entry name" value="At1g76660-like"/>
</dbReference>
<reference evidence="2" key="1">
    <citation type="submission" date="2019-09" db="EMBL/GenBank/DDBJ databases">
        <title>Draft genome information of white flower Hibiscus syriacus.</title>
        <authorList>
            <person name="Kim Y.-M."/>
        </authorList>
    </citation>
    <scope>NUCLEOTIDE SEQUENCE [LARGE SCALE GENOMIC DNA]</scope>
    <source>
        <strain evidence="2">YM2019G1</strain>
    </source>
</reference>
<comment type="caution">
    <text evidence="2">The sequence shown here is derived from an EMBL/GenBank/DDBJ whole genome shotgun (WGS) entry which is preliminary data.</text>
</comment>
<keyword evidence="3" id="KW-1185">Reference proteome</keyword>
<dbReference type="PANTHER" id="PTHR31798">
    <property type="entry name" value="HYDROXYPROLINE-RICH GLYCOPROTEIN-LIKE"/>
    <property type="match status" value="1"/>
</dbReference>
<evidence type="ECO:0000313" key="2">
    <source>
        <dbReference type="EMBL" id="KAE8722698.1"/>
    </source>
</evidence>
<proteinExistence type="predicted"/>
<dbReference type="PANTHER" id="PTHR31798:SF10">
    <property type="entry name" value="OS02G0822000 PROTEIN"/>
    <property type="match status" value="1"/>
</dbReference>
<sequence>MSRHPKANSWPLKYKNAKHSPGSVLVLDSSVQAADKGVEVQLFRWGLFVFGVFCVELDISSRKKRWGSCWSFYWCFGSHKNSERIGHAVLVPEPVAPGAAVSTAENVSNPTGVVMPFIAPPSSPASFLQSDPPSATQSPSAVLSLTALSVNAYSPRGPASIFAIGPYAHENQLVTPPVFSTLTTEPSTGPFTPPPESVQLTTPSSPEACQIYPGSPGGNLISPGLGSGSLTPVGLGQGSIASNPKNGPKTDEIIVDHRVSFELNGEDIARCLKNKSLVSSRTMLDYEYPKGLAEQGRVQKDGLTKDQESSCELFIGDTSKETDEKVSGEAEEDHCFQKHRSFNFDNRKGEASGKPTVRSEWWANEKVSGKEARPSNDWSFFPMLQPEVS</sequence>
<gene>
    <name evidence="2" type="ORF">F3Y22_tig00013773pilonHSYRG00051</name>
</gene>
<dbReference type="EMBL" id="VEPZ02000558">
    <property type="protein sequence ID" value="KAE8722698.1"/>
    <property type="molecule type" value="Genomic_DNA"/>
</dbReference>